<feature type="compositionally biased region" description="Basic and acidic residues" evidence="1">
    <location>
        <begin position="1878"/>
        <end position="1890"/>
    </location>
</feature>
<dbReference type="Proteomes" id="UP000271974">
    <property type="component" value="Unassembled WGS sequence"/>
</dbReference>
<feature type="non-terminal residue" evidence="2">
    <location>
        <position position="1"/>
    </location>
</feature>
<feature type="compositionally biased region" description="Low complexity" evidence="1">
    <location>
        <begin position="1597"/>
        <end position="1607"/>
    </location>
</feature>
<feature type="compositionally biased region" description="Polar residues" evidence="1">
    <location>
        <begin position="1633"/>
        <end position="1650"/>
    </location>
</feature>
<feature type="compositionally biased region" description="Basic residues" evidence="1">
    <location>
        <begin position="952"/>
        <end position="961"/>
    </location>
</feature>
<feature type="region of interest" description="Disordered" evidence="1">
    <location>
        <begin position="316"/>
        <end position="388"/>
    </location>
</feature>
<organism evidence="2 3">
    <name type="scientific">Elysia chlorotica</name>
    <name type="common">Eastern emerald elysia</name>
    <name type="synonym">Sea slug</name>
    <dbReference type="NCBI Taxonomy" id="188477"/>
    <lineage>
        <taxon>Eukaryota</taxon>
        <taxon>Metazoa</taxon>
        <taxon>Spiralia</taxon>
        <taxon>Lophotrochozoa</taxon>
        <taxon>Mollusca</taxon>
        <taxon>Gastropoda</taxon>
        <taxon>Heterobranchia</taxon>
        <taxon>Euthyneura</taxon>
        <taxon>Panpulmonata</taxon>
        <taxon>Sacoglossa</taxon>
        <taxon>Placobranchoidea</taxon>
        <taxon>Plakobranchidae</taxon>
        <taxon>Elysia</taxon>
    </lineage>
</organism>
<dbReference type="STRING" id="188477.A0A433TY93"/>
<feature type="region of interest" description="Disordered" evidence="1">
    <location>
        <begin position="661"/>
        <end position="688"/>
    </location>
</feature>
<feature type="compositionally biased region" description="Polar residues" evidence="1">
    <location>
        <begin position="1684"/>
        <end position="1697"/>
    </location>
</feature>
<feature type="compositionally biased region" description="Low complexity" evidence="1">
    <location>
        <begin position="1040"/>
        <end position="1051"/>
    </location>
</feature>
<feature type="compositionally biased region" description="Polar residues" evidence="1">
    <location>
        <begin position="824"/>
        <end position="834"/>
    </location>
</feature>
<feature type="compositionally biased region" description="Acidic residues" evidence="1">
    <location>
        <begin position="1343"/>
        <end position="1357"/>
    </location>
</feature>
<keyword evidence="3" id="KW-1185">Reference proteome</keyword>
<feature type="compositionally biased region" description="Low complexity" evidence="1">
    <location>
        <begin position="1920"/>
        <end position="1932"/>
    </location>
</feature>
<feature type="compositionally biased region" description="Low complexity" evidence="1">
    <location>
        <begin position="1994"/>
        <end position="2006"/>
    </location>
</feature>
<feature type="region of interest" description="Disordered" evidence="1">
    <location>
        <begin position="176"/>
        <end position="286"/>
    </location>
</feature>
<feature type="compositionally biased region" description="Polar residues" evidence="1">
    <location>
        <begin position="878"/>
        <end position="888"/>
    </location>
</feature>
<feature type="compositionally biased region" description="Basic and acidic residues" evidence="1">
    <location>
        <begin position="838"/>
        <end position="860"/>
    </location>
</feature>
<feature type="compositionally biased region" description="Basic residues" evidence="1">
    <location>
        <begin position="267"/>
        <end position="276"/>
    </location>
</feature>
<feature type="region of interest" description="Disordered" evidence="1">
    <location>
        <begin position="1484"/>
        <end position="1503"/>
    </location>
</feature>
<feature type="region of interest" description="Disordered" evidence="1">
    <location>
        <begin position="727"/>
        <end position="749"/>
    </location>
</feature>
<feature type="compositionally biased region" description="Polar residues" evidence="1">
    <location>
        <begin position="1137"/>
        <end position="1150"/>
    </location>
</feature>
<gene>
    <name evidence="2" type="ORF">EGW08_005679</name>
</gene>
<reference evidence="2 3" key="1">
    <citation type="submission" date="2019-01" db="EMBL/GenBank/DDBJ databases">
        <title>A draft genome assembly of the solar-powered sea slug Elysia chlorotica.</title>
        <authorList>
            <person name="Cai H."/>
            <person name="Li Q."/>
            <person name="Fang X."/>
            <person name="Li J."/>
            <person name="Curtis N.E."/>
            <person name="Altenburger A."/>
            <person name="Shibata T."/>
            <person name="Feng M."/>
            <person name="Maeda T."/>
            <person name="Schwartz J.A."/>
            <person name="Shigenobu S."/>
            <person name="Lundholm N."/>
            <person name="Nishiyama T."/>
            <person name="Yang H."/>
            <person name="Hasebe M."/>
            <person name="Li S."/>
            <person name="Pierce S.K."/>
            <person name="Wang J."/>
        </authorList>
    </citation>
    <scope>NUCLEOTIDE SEQUENCE [LARGE SCALE GENOMIC DNA]</scope>
    <source>
        <strain evidence="2">EC2010</strain>
        <tissue evidence="2">Whole organism of an adult</tissue>
    </source>
</reference>
<feature type="compositionally biased region" description="Basic and acidic residues" evidence="1">
    <location>
        <begin position="1153"/>
        <end position="1163"/>
    </location>
</feature>
<feature type="region of interest" description="Disordered" evidence="1">
    <location>
        <begin position="1027"/>
        <end position="1093"/>
    </location>
</feature>
<evidence type="ECO:0000256" key="1">
    <source>
        <dbReference type="SAM" id="MobiDB-lite"/>
    </source>
</evidence>
<dbReference type="OrthoDB" id="6163253at2759"/>
<feature type="region of interest" description="Disordered" evidence="1">
    <location>
        <begin position="1970"/>
        <end position="2012"/>
    </location>
</feature>
<feature type="compositionally biased region" description="Basic and acidic residues" evidence="1">
    <location>
        <begin position="78"/>
        <end position="98"/>
    </location>
</feature>
<feature type="compositionally biased region" description="Pro residues" evidence="1">
    <location>
        <begin position="47"/>
        <end position="57"/>
    </location>
</feature>
<feature type="compositionally biased region" description="Basic and acidic residues" evidence="1">
    <location>
        <begin position="129"/>
        <end position="142"/>
    </location>
</feature>
<feature type="compositionally biased region" description="Low complexity" evidence="1">
    <location>
        <begin position="1538"/>
        <end position="1555"/>
    </location>
</feature>
<accession>A0A433TY93</accession>
<dbReference type="EMBL" id="RQTK01000135">
    <property type="protein sequence ID" value="RUS86540.1"/>
    <property type="molecule type" value="Genomic_DNA"/>
</dbReference>
<feature type="region of interest" description="Disordered" evidence="1">
    <location>
        <begin position="1528"/>
        <end position="1570"/>
    </location>
</feature>
<comment type="caution">
    <text evidence="2">The sequence shown here is derived from an EMBL/GenBank/DDBJ whole genome shotgun (WGS) entry which is preliminary data.</text>
</comment>
<evidence type="ECO:0000313" key="2">
    <source>
        <dbReference type="EMBL" id="RUS86540.1"/>
    </source>
</evidence>
<feature type="region of interest" description="Disordered" evidence="1">
    <location>
        <begin position="449"/>
        <end position="477"/>
    </location>
</feature>
<feature type="region of interest" description="Disordered" evidence="1">
    <location>
        <begin position="1753"/>
        <end position="1828"/>
    </location>
</feature>
<feature type="compositionally biased region" description="Polar residues" evidence="1">
    <location>
        <begin position="316"/>
        <end position="327"/>
    </location>
</feature>
<feature type="compositionally biased region" description="Low complexity" evidence="1">
    <location>
        <begin position="1867"/>
        <end position="1877"/>
    </location>
</feature>
<feature type="region of interest" description="Disordered" evidence="1">
    <location>
        <begin position="1"/>
        <end position="160"/>
    </location>
</feature>
<feature type="region of interest" description="Disordered" evidence="1">
    <location>
        <begin position="1333"/>
        <end position="1381"/>
    </location>
</feature>
<feature type="compositionally biased region" description="Basic and acidic residues" evidence="1">
    <location>
        <begin position="967"/>
        <end position="986"/>
    </location>
</feature>
<protein>
    <submittedName>
        <fullName evidence="2">Uncharacterized protein</fullName>
    </submittedName>
</protein>
<feature type="region of interest" description="Disordered" evidence="1">
    <location>
        <begin position="1227"/>
        <end position="1248"/>
    </location>
</feature>
<proteinExistence type="predicted"/>
<feature type="compositionally biased region" description="Polar residues" evidence="1">
    <location>
        <begin position="143"/>
        <end position="156"/>
    </location>
</feature>
<feature type="region of interest" description="Disordered" evidence="1">
    <location>
        <begin position="804"/>
        <end position="906"/>
    </location>
</feature>
<feature type="compositionally biased region" description="Polar residues" evidence="1">
    <location>
        <begin position="1758"/>
        <end position="1798"/>
    </location>
</feature>
<feature type="compositionally biased region" description="Polar residues" evidence="1">
    <location>
        <begin position="117"/>
        <end position="128"/>
    </location>
</feature>
<feature type="compositionally biased region" description="Basic and acidic residues" evidence="1">
    <location>
        <begin position="177"/>
        <end position="187"/>
    </location>
</feature>
<feature type="compositionally biased region" description="Low complexity" evidence="1">
    <location>
        <begin position="1"/>
        <end position="31"/>
    </location>
</feature>
<feature type="region of interest" description="Disordered" evidence="1">
    <location>
        <begin position="1587"/>
        <end position="1697"/>
    </location>
</feature>
<feature type="compositionally biased region" description="Basic and acidic residues" evidence="1">
    <location>
        <begin position="673"/>
        <end position="688"/>
    </location>
</feature>
<feature type="compositionally biased region" description="Basic residues" evidence="1">
    <location>
        <begin position="1487"/>
        <end position="1499"/>
    </location>
</feature>
<feature type="region of interest" description="Disordered" evidence="1">
    <location>
        <begin position="1123"/>
        <end position="1181"/>
    </location>
</feature>
<feature type="region of interest" description="Disordered" evidence="1">
    <location>
        <begin position="943"/>
        <end position="1001"/>
    </location>
</feature>
<name>A0A433TY93_ELYCH</name>
<feature type="region of interest" description="Disordered" evidence="1">
    <location>
        <begin position="1858"/>
        <end position="1951"/>
    </location>
</feature>
<feature type="compositionally biased region" description="Low complexity" evidence="1">
    <location>
        <begin position="1069"/>
        <end position="1086"/>
    </location>
</feature>
<feature type="compositionally biased region" description="Polar residues" evidence="1">
    <location>
        <begin position="363"/>
        <end position="378"/>
    </location>
</feature>
<feature type="compositionally biased region" description="Polar residues" evidence="1">
    <location>
        <begin position="1975"/>
        <end position="1984"/>
    </location>
</feature>
<sequence length="2012" mass="224221">RDYSNGKGNQQNGSGQGKTQSEQPQQFSSSQVGGYQSADERKQHGASPPPPPPPPQWQPNTPQAALDFDKDQDEEESEQQKHQRSYECADNLNHKYKIDPTSNGTGCLEGINPDFLEQSNIENITDTELQQRNETEAPKNENEYSNAETSPQASSSSDEEMVFVDEVFIVPLQSKLMKADEPSKSDESPTLVSRQVQRYGRSKRHRKDSDTRSESSDLPSVSEVGSVDTLDGATDVDLSEGQENQERLPIQASIDTNLLKPESSLAPRKKVRRKSKQTVEYELDDDEEEAGIKLEYVTFDNNKKGKENVDEKISQIATKSTNASQNNENDKETHVHKVPGSHSFVEDVGENDVDTPKEETCLPQLTPSLNQGPQQAKYSRSEDVPNPVSDDFNQDFRVLSEALAKEMISGDTLMRLEAEKAKTEAYSHEGDDAERLHNLNTLCIATSFEPPVKSGSQPTSKNIRREPVNNEDGENMCNQNSAFKFETWESKSIYNFEDEKLRSRANQRRNVRHASCCESHDTRQTDSAPYATGIDKDTNQGPYPHGLGFFWQTPVESTRGTSREASFERANSVRLASLRDDPFALSNYASDTLVFPLPRTQTDQNSNMEALSPSPPVENGQVQNVEDVEILALAETMLINRSCREEEPDEEVCQELIKQWDEESEETGSLADSTHKNKPQETTNEPRDLEILVLAGELLRSGDTGYDNTANLSADLVKEWDSEYKNSVATRESAEENNGDNDHGSLGQRHQEVLECTEEAVLKINRVNLPSFQEVATQTTPLEIELIPNDETNVHKYAREVIGSREETIEEGPSLTLAPDTDIRSTGNSSSKGIQVSLRDRDLKEGEVSYRREETEEQHKPSIQQPKTLESGPDLTENHFTQNFNASENRPRSVSDPVSPRSEELSSLWRPEFISGREIVISAPPVSTVHPVSLYHSLSTPVLSANEEPHGNSKRSRRRSGRLSNYTHDKDRNSDQAEENPRERSPLLRRSHVHENNVDMTISNQQILNEIEKLKNEHSKMMDLLERSKERKARKERGKSSTSSLAETDSSGGDSPVTVIAGPGSMNGSNTVSPTSTPSSQTSSPPNIGGSMSAFRATDEISARIRGFGVANDLSSCLRRNLDIQDSPRSSEESKEQPVTNLGENESQVTDFIEERDTGRTEQTHQTPEELDSSLNEQYDQGESSFEDNIEDLLLRVPDFASVGPRATSFDDANVVVQKRIPTKDACTSPVGEFVSEGRKSTSPTQQYDKRTADLIKAATETLSVRTHQDSAGDQWSTSESLSPVSRVSVVSPLTLHAILDDDDEMTDADSAFSMSTAATSAERHRRHHIQMVSTGTDASVDNLDDSTQTEDTDVTYDDSTLHSSMLGGAHGGASSDSSGHEMSMVHRELDRLHRERVEIIELLSLHYLPSSLTVELLEAKLNYCIGQTDTLLATLEDAWAMEDENEKHPRRSKKVIKVSQHYLNEYRSEFIRSKRDIESCLETHQRRQTGARGRRRTRGRDVRAMRRRAEIEAFKLERLKEQCRYEREMNNSRRRTTSQSSVSLDDSSSVASSSFHQTDPSHRRRMMPSQRKDHLVALRKQIVQSTAGEMLDMRNRSMSPRSPSDSYWALQPSYSAPHSPARSESPGVGSSGRDTFSQFRRGSNSSWHSVNHRLGRSPARSLPDTAAGGLLSVDQARPRSLEPVSSSRTLEDVSGTSVMDNLSLDLRTNVMVSLSGPDLSADRLIEESNEVRRQNQRQIEKAREMLRHLDEKRSQMRGASQPVQSSQSPRKSQSMEAKQERSPVSSTNATPLTSSTEFRMKFSRDLAPGQTSSPRVPLAASSSTAPSSFTEYARDHLVRGQRQIDSWVGRQPHLTHHFYTSRDGTSTDTNLSSSSLDRPHRFSSPDHHSPASGFSRRLGSSSPAYRSLSSENRWRPHSSDSAGSVSSQAGSRPAGSSLSRHRSAGAYHPTNYLRPLSMNYPAHRHFMTNPHPALSSSGVSLTTHAYKDSQAPRSTASSRSSSRGRTASDHH</sequence>
<evidence type="ECO:0000313" key="3">
    <source>
        <dbReference type="Proteomes" id="UP000271974"/>
    </source>
</evidence>
<feature type="compositionally biased region" description="Polar residues" evidence="1">
    <location>
        <begin position="1899"/>
        <end position="1912"/>
    </location>
</feature>